<dbReference type="InterPro" id="IPR036196">
    <property type="entry name" value="Ptyr_pPase_sf"/>
</dbReference>
<evidence type="ECO:0000313" key="5">
    <source>
        <dbReference type="Proteomes" id="UP000228934"/>
    </source>
</evidence>
<evidence type="ECO:0000259" key="3">
    <source>
        <dbReference type="Pfam" id="PF01451"/>
    </source>
</evidence>
<organism evidence="4 5">
    <name type="scientific">Aquarana catesbeiana</name>
    <name type="common">American bullfrog</name>
    <name type="synonym">Rana catesbeiana</name>
    <dbReference type="NCBI Taxonomy" id="8400"/>
    <lineage>
        <taxon>Eukaryota</taxon>
        <taxon>Metazoa</taxon>
        <taxon>Chordata</taxon>
        <taxon>Craniata</taxon>
        <taxon>Vertebrata</taxon>
        <taxon>Euteleostomi</taxon>
        <taxon>Amphibia</taxon>
        <taxon>Batrachia</taxon>
        <taxon>Anura</taxon>
        <taxon>Neobatrachia</taxon>
        <taxon>Ranoidea</taxon>
        <taxon>Ranidae</taxon>
        <taxon>Aquarana</taxon>
    </lineage>
</organism>
<feature type="region of interest" description="Disordered" evidence="2">
    <location>
        <begin position="1"/>
        <end position="20"/>
    </location>
</feature>
<dbReference type="GO" id="GO:0004725">
    <property type="term" value="F:protein tyrosine phosphatase activity"/>
    <property type="evidence" value="ECO:0007669"/>
    <property type="project" value="UniProtKB-EC"/>
</dbReference>
<name>A0A2G9S4U6_AQUCT</name>
<protein>
    <recommendedName>
        <fullName evidence="1">protein-tyrosine-phosphatase</fullName>
        <ecNumber evidence="1">3.1.3.48</ecNumber>
    </recommendedName>
</protein>
<dbReference type="Proteomes" id="UP000228934">
    <property type="component" value="Unassembled WGS sequence"/>
</dbReference>
<feature type="domain" description="Phosphotyrosine protein phosphatase I" evidence="3">
    <location>
        <begin position="10"/>
        <end position="66"/>
    </location>
</feature>
<dbReference type="OrthoDB" id="3388at2759"/>
<dbReference type="Gene3D" id="3.40.50.2300">
    <property type="match status" value="1"/>
</dbReference>
<dbReference type="SUPFAM" id="SSF52788">
    <property type="entry name" value="Phosphotyrosine protein phosphatases I"/>
    <property type="match status" value="1"/>
</dbReference>
<gene>
    <name evidence="4" type="ORF">AB205_0159290</name>
</gene>
<reference evidence="5" key="1">
    <citation type="journal article" date="2017" name="Nat. Commun.">
        <title>The North American bullfrog draft genome provides insight into hormonal regulation of long noncoding RNA.</title>
        <authorList>
            <person name="Hammond S.A."/>
            <person name="Warren R.L."/>
            <person name="Vandervalk B.P."/>
            <person name="Kucuk E."/>
            <person name="Khan H."/>
            <person name="Gibb E.A."/>
            <person name="Pandoh P."/>
            <person name="Kirk H."/>
            <person name="Zhao Y."/>
            <person name="Jones M."/>
            <person name="Mungall A.J."/>
            <person name="Coope R."/>
            <person name="Pleasance S."/>
            <person name="Moore R.A."/>
            <person name="Holt R.A."/>
            <person name="Round J.M."/>
            <person name="Ohora S."/>
            <person name="Walle B.V."/>
            <person name="Veldhoen N."/>
            <person name="Helbing C.C."/>
            <person name="Birol I."/>
        </authorList>
    </citation>
    <scope>NUCLEOTIDE SEQUENCE [LARGE SCALE GENOMIC DNA]</scope>
</reference>
<proteinExistence type="predicted"/>
<evidence type="ECO:0000256" key="1">
    <source>
        <dbReference type="ARBA" id="ARBA00013064"/>
    </source>
</evidence>
<dbReference type="EMBL" id="KV926926">
    <property type="protein sequence ID" value="PIO35198.1"/>
    <property type="molecule type" value="Genomic_DNA"/>
</dbReference>
<evidence type="ECO:0000313" key="4">
    <source>
        <dbReference type="EMBL" id="PIO35198.1"/>
    </source>
</evidence>
<dbReference type="AlphaFoldDB" id="A0A2G9S4U6"/>
<dbReference type="EC" id="3.1.3.48" evidence="1"/>
<dbReference type="InterPro" id="IPR023485">
    <property type="entry name" value="Ptyr_pPase"/>
</dbReference>
<accession>A0A2G9S4U6</accession>
<dbReference type="PANTHER" id="PTHR11717:SF7">
    <property type="entry name" value="LOW MOLECULAR WEIGHT PHOSPHOTYROSINE PROTEIN PHOSPHATASE"/>
    <property type="match status" value="1"/>
</dbReference>
<dbReference type="PANTHER" id="PTHR11717">
    <property type="entry name" value="LOW MOLECULAR WEIGHT PROTEIN TYROSINE PHOSPHATASE"/>
    <property type="match status" value="1"/>
</dbReference>
<keyword evidence="5" id="KW-1185">Reference proteome</keyword>
<sequence length="73" mass="8292">MHSEVSGGFSQEAEKSLESPLHEGLQWKIDSAATSTYEIGNPPDYRGQSCMRKHDVSMSHTARQVMYLHFICY</sequence>
<dbReference type="Pfam" id="PF01451">
    <property type="entry name" value="LMWPc"/>
    <property type="match status" value="1"/>
</dbReference>
<evidence type="ECO:0000256" key="2">
    <source>
        <dbReference type="SAM" id="MobiDB-lite"/>
    </source>
</evidence>
<dbReference type="InterPro" id="IPR050438">
    <property type="entry name" value="LMW_PTPase"/>
</dbReference>